<gene>
    <name evidence="6" type="ORF">Vretifemale_9404</name>
    <name evidence="7" type="ORF">Vretimale_17425</name>
</gene>
<evidence type="ECO:0000313" key="7">
    <source>
        <dbReference type="EMBL" id="GIM14472.1"/>
    </source>
</evidence>
<reference evidence="7" key="1">
    <citation type="journal article" date="2021" name="Proc. Natl. Acad. Sci. U.S.A.">
        <title>Three genomes in the algal genus Volvox reveal the fate of a haploid sex-determining region after a transition to homothallism.</title>
        <authorList>
            <person name="Yamamoto K."/>
            <person name="Hamaji T."/>
            <person name="Kawai-Toyooka H."/>
            <person name="Matsuzaki R."/>
            <person name="Takahashi F."/>
            <person name="Nishimura Y."/>
            <person name="Kawachi M."/>
            <person name="Noguchi H."/>
            <person name="Minakuchi Y."/>
            <person name="Umen J.G."/>
            <person name="Toyoda A."/>
            <person name="Nozaki H."/>
        </authorList>
    </citation>
    <scope>NUCLEOTIDE SEQUENCE</scope>
    <source>
        <strain evidence="7">NIES-3785</strain>
        <strain evidence="6">NIES-3786</strain>
    </source>
</reference>
<accession>A0A8J4GWC7</accession>
<comment type="caution">
    <text evidence="7">The sequence shown here is derived from an EMBL/GenBank/DDBJ whole genome shotgun (WGS) entry which is preliminary data.</text>
</comment>
<evidence type="ECO:0008006" key="10">
    <source>
        <dbReference type="Google" id="ProtNLM"/>
    </source>
</evidence>
<name>A0A8J4GWC7_9CHLO</name>
<proteinExistence type="predicted"/>
<organism evidence="7 8">
    <name type="scientific">Volvox reticuliferus</name>
    <dbReference type="NCBI Taxonomy" id="1737510"/>
    <lineage>
        <taxon>Eukaryota</taxon>
        <taxon>Viridiplantae</taxon>
        <taxon>Chlorophyta</taxon>
        <taxon>core chlorophytes</taxon>
        <taxon>Chlorophyceae</taxon>
        <taxon>CS clade</taxon>
        <taxon>Chlamydomonadales</taxon>
        <taxon>Volvocaceae</taxon>
        <taxon>Volvox</taxon>
    </lineage>
</organism>
<feature type="region of interest" description="Disordered" evidence="3">
    <location>
        <begin position="220"/>
        <end position="259"/>
    </location>
</feature>
<evidence type="ECO:0000259" key="5">
    <source>
        <dbReference type="PROSITE" id="PS50056"/>
    </source>
</evidence>
<dbReference type="GO" id="GO:0005737">
    <property type="term" value="C:cytoplasm"/>
    <property type="evidence" value="ECO:0007669"/>
    <property type="project" value="TreeGrafter"/>
</dbReference>
<dbReference type="InterPro" id="IPR000387">
    <property type="entry name" value="Tyr_Pase_dom"/>
</dbReference>
<evidence type="ECO:0000256" key="3">
    <source>
        <dbReference type="SAM" id="MobiDB-lite"/>
    </source>
</evidence>
<dbReference type="InterPro" id="IPR029021">
    <property type="entry name" value="Prot-tyrosine_phosphatase-like"/>
</dbReference>
<dbReference type="EMBL" id="BNCQ01000057">
    <property type="protein sequence ID" value="GIM14472.1"/>
    <property type="molecule type" value="Genomic_DNA"/>
</dbReference>
<sequence length="445" mass="46580">MFVFDTKIATVRPYLLLGAAQHENDYATLREAGVTHILQVGSELRPSFPDRFEYLRVGVDDLEQEDIICQLRRCFKFINDARYLDGESGGKDAQLKNSGGGGAVAKANATHPSAQPTGVVLVHCMAGMSRSASVVVAYLMWGDHLPYVEAFKQVKAARPCIYPNLGFLLQLWEWESLGCDLDSWPGWSKVRYAERLAEYRRAQDAAGLHRAVRVKLPMSPSQGVGRGVTGTPAATDGAGSDRPHAENMSVKDDIAGKDPGDNCGRCSQGRIGGDGCGGNSSAGGVGIDVIHINVDSSSGIGNRGTGCGGAMGISCHANAMNESHLGTVDNNFANAAVASDGFSNLQPPANGLLGPLPMVGGESKPRVACDENGAKQVPNGESMVPVAAAVMASDSAMDARAVTRSTRINGADDAGVGRVPAEETQKDVPRPPSSSSGTVSITARA</sequence>
<dbReference type="InterPro" id="IPR020422">
    <property type="entry name" value="TYR_PHOSPHATASE_DUAL_dom"/>
</dbReference>
<dbReference type="GO" id="GO:0008579">
    <property type="term" value="F:JUN kinase phosphatase activity"/>
    <property type="evidence" value="ECO:0007669"/>
    <property type="project" value="TreeGrafter"/>
</dbReference>
<dbReference type="Gene3D" id="3.90.190.10">
    <property type="entry name" value="Protein tyrosine phosphatase superfamily"/>
    <property type="match status" value="1"/>
</dbReference>
<dbReference type="OrthoDB" id="10252009at2759"/>
<feature type="compositionally biased region" description="Basic and acidic residues" evidence="3">
    <location>
        <begin position="420"/>
        <end position="429"/>
    </location>
</feature>
<dbReference type="AlphaFoldDB" id="A0A8J4GWC7"/>
<feature type="region of interest" description="Disordered" evidence="3">
    <location>
        <begin position="400"/>
        <end position="445"/>
    </location>
</feature>
<dbReference type="CDD" id="cd14498">
    <property type="entry name" value="DSP"/>
    <property type="match status" value="1"/>
</dbReference>
<feature type="compositionally biased region" description="Polar residues" evidence="3">
    <location>
        <begin position="433"/>
        <end position="445"/>
    </location>
</feature>
<dbReference type="PROSITE" id="PS50056">
    <property type="entry name" value="TYR_PHOSPHATASE_2"/>
    <property type="match status" value="1"/>
</dbReference>
<evidence type="ECO:0000313" key="8">
    <source>
        <dbReference type="Proteomes" id="UP000722791"/>
    </source>
</evidence>
<dbReference type="PROSITE" id="PS50054">
    <property type="entry name" value="TYR_PHOSPHATASE_DUAL"/>
    <property type="match status" value="1"/>
</dbReference>
<evidence type="ECO:0000313" key="6">
    <source>
        <dbReference type="EMBL" id="GIL80227.1"/>
    </source>
</evidence>
<evidence type="ECO:0000256" key="1">
    <source>
        <dbReference type="ARBA" id="ARBA00022801"/>
    </source>
</evidence>
<dbReference type="SMART" id="SM00195">
    <property type="entry name" value="DSPc"/>
    <property type="match status" value="1"/>
</dbReference>
<dbReference type="PANTHER" id="PTHR46377:SF1">
    <property type="entry name" value="DUAL SPECIFICITY PROTEIN PHOSPHATASE 19"/>
    <property type="match status" value="1"/>
</dbReference>
<feature type="domain" description="Tyrosine specific protein phosphatases" evidence="5">
    <location>
        <begin position="75"/>
        <end position="159"/>
    </location>
</feature>
<keyword evidence="9" id="KW-1185">Reference proteome</keyword>
<protein>
    <recommendedName>
        <fullName evidence="10">Protein-tyrosine-phosphatase</fullName>
    </recommendedName>
</protein>
<dbReference type="SUPFAM" id="SSF52799">
    <property type="entry name" value="(Phosphotyrosine protein) phosphatases II"/>
    <property type="match status" value="1"/>
</dbReference>
<dbReference type="Proteomes" id="UP000722791">
    <property type="component" value="Unassembled WGS sequence"/>
</dbReference>
<evidence type="ECO:0000259" key="4">
    <source>
        <dbReference type="PROSITE" id="PS50054"/>
    </source>
</evidence>
<feature type="domain" description="Tyrosine-protein phosphatase" evidence="4">
    <location>
        <begin position="7"/>
        <end position="180"/>
    </location>
</feature>
<dbReference type="InterPro" id="IPR016130">
    <property type="entry name" value="Tyr_Pase_AS"/>
</dbReference>
<dbReference type="PROSITE" id="PS00383">
    <property type="entry name" value="TYR_PHOSPHATASE_1"/>
    <property type="match status" value="1"/>
</dbReference>
<keyword evidence="1" id="KW-0378">Hydrolase</keyword>
<dbReference type="Pfam" id="PF00782">
    <property type="entry name" value="DSPc"/>
    <property type="match status" value="1"/>
</dbReference>
<keyword evidence="2" id="KW-0904">Protein phosphatase</keyword>
<dbReference type="EMBL" id="BNCP01000017">
    <property type="protein sequence ID" value="GIL80227.1"/>
    <property type="molecule type" value="Genomic_DNA"/>
</dbReference>
<feature type="compositionally biased region" description="Basic and acidic residues" evidence="3">
    <location>
        <begin position="239"/>
        <end position="259"/>
    </location>
</feature>
<evidence type="ECO:0000256" key="2">
    <source>
        <dbReference type="ARBA" id="ARBA00022912"/>
    </source>
</evidence>
<dbReference type="InterPro" id="IPR000340">
    <property type="entry name" value="Dual-sp_phosphatase_cat-dom"/>
</dbReference>
<dbReference type="Proteomes" id="UP000747110">
    <property type="component" value="Unassembled WGS sequence"/>
</dbReference>
<dbReference type="PANTHER" id="PTHR46377">
    <property type="entry name" value="DUAL SPECIFICITY PROTEIN PHOSPHATASE 19"/>
    <property type="match status" value="1"/>
</dbReference>
<evidence type="ECO:0000313" key="9">
    <source>
        <dbReference type="Proteomes" id="UP000747110"/>
    </source>
</evidence>